<dbReference type="InterPro" id="IPR051909">
    <property type="entry name" value="MFP_Cation_Efflux"/>
</dbReference>
<dbReference type="Proteomes" id="UP000272117">
    <property type="component" value="Unassembled WGS sequence"/>
</dbReference>
<proteinExistence type="inferred from homology"/>
<dbReference type="PANTHER" id="PTHR30097:SF4">
    <property type="entry name" value="SLR6042 PROTEIN"/>
    <property type="match status" value="1"/>
</dbReference>
<evidence type="ECO:0000256" key="2">
    <source>
        <dbReference type="ARBA" id="ARBA00022448"/>
    </source>
</evidence>
<keyword evidence="5" id="KW-1185">Reference proteome</keyword>
<evidence type="ECO:0000313" key="5">
    <source>
        <dbReference type="Proteomes" id="UP000272117"/>
    </source>
</evidence>
<evidence type="ECO:0000256" key="1">
    <source>
        <dbReference type="ARBA" id="ARBA00009477"/>
    </source>
</evidence>
<accession>A0A3M9MEY5</accession>
<dbReference type="GO" id="GO:0015679">
    <property type="term" value="P:plasma membrane copper ion transport"/>
    <property type="evidence" value="ECO:0007669"/>
    <property type="project" value="TreeGrafter"/>
</dbReference>
<protein>
    <submittedName>
        <fullName evidence="4">Efflux RND transporter periplasmic adaptor subunit</fullName>
    </submittedName>
</protein>
<dbReference type="GO" id="GO:0022857">
    <property type="term" value="F:transmembrane transporter activity"/>
    <property type="evidence" value="ECO:0007669"/>
    <property type="project" value="InterPro"/>
</dbReference>
<dbReference type="PROSITE" id="PS51257">
    <property type="entry name" value="PROKAR_LIPOPROTEIN"/>
    <property type="match status" value="1"/>
</dbReference>
<dbReference type="AlphaFoldDB" id="A0A3M9MEY5"/>
<sequence length="385" mass="42516">MRTSFFTYSLAGLILFSACSEKNTPETPSPEAAATPVETPELITLTHQQMQNAGVELGSPTQQKLGNTLQLSGEIDVPPTSLISVSVPYGGFVKTMNLLPGQHIRKGQILATLQHPDYVQLQQDYLDTRARLQLANLEYQRQQELTEEKVSALKNLQQIKTEREVLQNSLAALREKLLMININPARLQNGKISRSINITSPINGFVKNTLVNVGKMVNASDVLFELVNTDDLHLKLNAFEKDVPYLSPGQRLTYTLPNDPAPRTAEIILVGHSVEGDKTVPIHAHLDHHDEHKLLPGMYVTATVQTTDRTVTALPESAVVQFDGSPYVYASPGNRQFKRVEVKTGLKGNGYVEVQLPAELQTTTSIAVKGAHNLLAMQENKEEEE</sequence>
<dbReference type="InterPro" id="IPR006143">
    <property type="entry name" value="RND_pump_MFP"/>
</dbReference>
<organism evidence="4 5">
    <name type="scientific">Rufibacter latericius</name>
    <dbReference type="NCBI Taxonomy" id="2487040"/>
    <lineage>
        <taxon>Bacteria</taxon>
        <taxon>Pseudomonadati</taxon>
        <taxon>Bacteroidota</taxon>
        <taxon>Cytophagia</taxon>
        <taxon>Cytophagales</taxon>
        <taxon>Hymenobacteraceae</taxon>
        <taxon>Rufibacter</taxon>
    </lineage>
</organism>
<name>A0A3M9MEY5_9BACT</name>
<dbReference type="GO" id="GO:0030313">
    <property type="term" value="C:cell envelope"/>
    <property type="evidence" value="ECO:0007669"/>
    <property type="project" value="TreeGrafter"/>
</dbReference>
<dbReference type="RefSeq" id="WP_123128327.1">
    <property type="nucleotide sequence ID" value="NZ_RJJD01000015.1"/>
</dbReference>
<dbReference type="NCBIfam" id="TIGR01730">
    <property type="entry name" value="RND_mfp"/>
    <property type="match status" value="1"/>
</dbReference>
<comment type="similarity">
    <text evidence="1">Belongs to the membrane fusion protein (MFP) (TC 8.A.1) family.</text>
</comment>
<feature type="coiled-coil region" evidence="3">
    <location>
        <begin position="142"/>
        <end position="176"/>
    </location>
</feature>
<keyword evidence="2" id="KW-0813">Transport</keyword>
<reference evidence="4 5" key="1">
    <citation type="submission" date="2018-11" db="EMBL/GenBank/DDBJ databases">
        <title>Rufibacter latericius sp. nov., isolated from water in Baiyang Lake.</title>
        <authorList>
            <person name="Yang Y."/>
        </authorList>
    </citation>
    <scope>NUCLEOTIDE SEQUENCE [LARGE SCALE GENOMIC DNA]</scope>
    <source>
        <strain evidence="4 5">R-22-1c-1</strain>
    </source>
</reference>
<dbReference type="SUPFAM" id="SSF111369">
    <property type="entry name" value="HlyD-like secretion proteins"/>
    <property type="match status" value="1"/>
</dbReference>
<gene>
    <name evidence="4" type="ORF">EFB08_17815</name>
</gene>
<dbReference type="Gene3D" id="2.40.420.20">
    <property type="match status" value="1"/>
</dbReference>
<dbReference type="OrthoDB" id="9814657at2"/>
<comment type="caution">
    <text evidence="4">The sequence shown here is derived from an EMBL/GenBank/DDBJ whole genome shotgun (WGS) entry which is preliminary data.</text>
</comment>
<dbReference type="PANTHER" id="PTHR30097">
    <property type="entry name" value="CATION EFFLUX SYSTEM PROTEIN CUSB"/>
    <property type="match status" value="1"/>
</dbReference>
<dbReference type="EMBL" id="RJJD01000015">
    <property type="protein sequence ID" value="RNI23403.1"/>
    <property type="molecule type" value="Genomic_DNA"/>
</dbReference>
<dbReference type="GO" id="GO:0060003">
    <property type="term" value="P:copper ion export"/>
    <property type="evidence" value="ECO:0007669"/>
    <property type="project" value="TreeGrafter"/>
</dbReference>
<keyword evidence="3" id="KW-0175">Coiled coil</keyword>
<dbReference type="Gene3D" id="2.40.30.170">
    <property type="match status" value="1"/>
</dbReference>
<dbReference type="GO" id="GO:0016020">
    <property type="term" value="C:membrane"/>
    <property type="evidence" value="ECO:0007669"/>
    <property type="project" value="InterPro"/>
</dbReference>
<dbReference type="Gene3D" id="1.10.287.470">
    <property type="entry name" value="Helix hairpin bin"/>
    <property type="match status" value="1"/>
</dbReference>
<evidence type="ECO:0000256" key="3">
    <source>
        <dbReference type="SAM" id="Coils"/>
    </source>
</evidence>
<evidence type="ECO:0000313" key="4">
    <source>
        <dbReference type="EMBL" id="RNI23403.1"/>
    </source>
</evidence>